<accession>Q113D2</accession>
<dbReference type="GO" id="GO:0120147">
    <property type="term" value="F:formylglycine-generating oxidase activity"/>
    <property type="evidence" value="ECO:0007669"/>
    <property type="project" value="TreeGrafter"/>
</dbReference>
<dbReference type="InterPro" id="IPR005532">
    <property type="entry name" value="SUMF_dom"/>
</dbReference>
<dbReference type="PANTHER" id="PTHR23150">
    <property type="entry name" value="SULFATASE MODIFYING FACTOR 1, 2"/>
    <property type="match status" value="1"/>
</dbReference>
<reference evidence="3" key="1">
    <citation type="submission" date="2006-06" db="EMBL/GenBank/DDBJ databases">
        <title>Complete sequence of Trichodesmium erythraeum IMS101.</title>
        <authorList>
            <consortium name="US DOE Joint Genome Institute"/>
            <person name="Copeland A."/>
            <person name="Lucas S."/>
            <person name="Lapidus A."/>
            <person name="Barry K."/>
            <person name="Detter J.C."/>
            <person name="Glavina del Rio T."/>
            <person name="Hammon N."/>
            <person name="Israni S."/>
            <person name="Dalin E."/>
            <person name="Tice H."/>
            <person name="Pitluck S."/>
            <person name="Kiss H."/>
            <person name="Munk A.C."/>
            <person name="Brettin T."/>
            <person name="Bruce D."/>
            <person name="Han C."/>
            <person name="Tapia R."/>
            <person name="Gilna P."/>
            <person name="Schmutz J."/>
            <person name="Larimer F."/>
            <person name="Land M."/>
            <person name="Hauser L."/>
            <person name="Kyrpides N."/>
            <person name="Kim E."/>
            <person name="Richardson P."/>
        </authorList>
    </citation>
    <scope>NUCLEOTIDE SEQUENCE [LARGE SCALE GENOMIC DNA]</scope>
    <source>
        <strain evidence="3">IMS101</strain>
    </source>
</reference>
<dbReference type="EMBL" id="CP000393">
    <property type="protein sequence ID" value="ABG51392.1"/>
    <property type="molecule type" value="Genomic_DNA"/>
</dbReference>
<evidence type="ECO:0000313" key="3">
    <source>
        <dbReference type="EMBL" id="ABG51392.1"/>
    </source>
</evidence>
<dbReference type="InterPro" id="IPR016187">
    <property type="entry name" value="CTDL_fold"/>
</dbReference>
<dbReference type="AlphaFoldDB" id="Q113D2"/>
<feature type="domain" description="Peptidase C14 caspase" evidence="1">
    <location>
        <begin position="145"/>
        <end position="333"/>
    </location>
</feature>
<dbReference type="InterPro" id="IPR042095">
    <property type="entry name" value="SUMF_sf"/>
</dbReference>
<dbReference type="KEGG" id="ter:Tery_2158"/>
<proteinExistence type="predicted"/>
<feature type="domain" description="Sulfatase-modifying factor enzyme-like" evidence="2">
    <location>
        <begin position="408"/>
        <end position="657"/>
    </location>
</feature>
<dbReference type="PANTHER" id="PTHR23150:SF19">
    <property type="entry name" value="FORMYLGLYCINE-GENERATING ENZYME"/>
    <property type="match status" value="1"/>
</dbReference>
<dbReference type="Gene3D" id="3.40.50.1460">
    <property type="match status" value="1"/>
</dbReference>
<gene>
    <name evidence="3" type="ordered locus">Tery_2158</name>
</gene>
<dbReference type="SUPFAM" id="SSF52129">
    <property type="entry name" value="Caspase-like"/>
    <property type="match status" value="1"/>
</dbReference>
<dbReference type="SUPFAM" id="SSF56436">
    <property type="entry name" value="C-type lectin-like"/>
    <property type="match status" value="1"/>
</dbReference>
<evidence type="ECO:0000259" key="1">
    <source>
        <dbReference type="Pfam" id="PF00656"/>
    </source>
</evidence>
<dbReference type="Pfam" id="PF03781">
    <property type="entry name" value="FGE-sulfatase"/>
    <property type="match status" value="1"/>
</dbReference>
<evidence type="ECO:0000259" key="2">
    <source>
        <dbReference type="Pfam" id="PF03781"/>
    </source>
</evidence>
<dbReference type="STRING" id="203124.Tery_2158"/>
<dbReference type="InterPro" id="IPR029030">
    <property type="entry name" value="Caspase-like_dom_sf"/>
</dbReference>
<dbReference type="InterPro" id="IPR011600">
    <property type="entry name" value="Pept_C14_caspase"/>
</dbReference>
<dbReference type="eggNOG" id="COG4249">
    <property type="taxonomic scope" value="Bacteria"/>
</dbReference>
<dbReference type="InterPro" id="IPR051043">
    <property type="entry name" value="Sulfatase_Mod_Factor_Kinase"/>
</dbReference>
<dbReference type="GO" id="GO:0004197">
    <property type="term" value="F:cysteine-type endopeptidase activity"/>
    <property type="evidence" value="ECO:0007669"/>
    <property type="project" value="InterPro"/>
</dbReference>
<sequence>MNETQQLPISIQPIINYPHSAEVGKTYLMEIDIKQTEDFEKWNYEEEEYPIYFRVDTYCQGDTTPLFKIQIIGEPAVVLHRFGGTYGPAKFLLTAAQKEMEGEIRVTLVNGWGVPLKRLRLENVAVVADKQDDSIIAGVKVRNNHAIAMGINQYNYLPSLRYAVKDAEVIKNWFEQKNFSKVDLFTEVISVRLKRFLAEKFEKPFLSAEDNFWFFFSGYGECIEDVDYLIPADSQKDDFRTTAISVNSLVEKLFSSGAGKVILFLDTNYISGEISFFSGFSFSVKDGQELIVFLSKEANEVEQLQQGSFTYALHEALRSSEGSLSINQLQKFLSDRGRELNKRNNQQRQILQKFISPKNLGEWVPFPSDFQVFQYTTPTVDGGGKIIKQDTKLTQYFRETIAQQLELEMVIIPGGNFTMGSPESEEGSYHDERPQNDVTVSPFFMGKYPVTQGQWRAIASQTNLKVNLDLDPEPSYFKEPYQDIDRWERPVEKVNWYQAVEFCERLSKLTGRNYRLPSEAEWEYACRAGTTTPFYFGETITSELVNYNGNYYGNGPKGEYRNQTTPVGQFPPNAFGLYDMHGNVWEWCADNCSRDGYHYAPTYGSPWVASNKKYYTEIGALVRGGSWVSYPSYCRSAFRSGSLRRDDHFIFIGFRVVCDGGITL</sequence>
<protein>
    <submittedName>
        <fullName evidence="3">Uncharacterized protein</fullName>
    </submittedName>
</protein>
<dbReference type="Pfam" id="PF00656">
    <property type="entry name" value="Peptidase_C14"/>
    <property type="match status" value="1"/>
</dbReference>
<dbReference type="eggNOG" id="COG1262">
    <property type="taxonomic scope" value="Bacteria"/>
</dbReference>
<dbReference type="GO" id="GO:0006508">
    <property type="term" value="P:proteolysis"/>
    <property type="evidence" value="ECO:0007669"/>
    <property type="project" value="InterPro"/>
</dbReference>
<dbReference type="Gene3D" id="3.90.1580.10">
    <property type="entry name" value="paralog of FGE (formylglycine-generating enzyme)"/>
    <property type="match status" value="1"/>
</dbReference>
<organism evidence="3">
    <name type="scientific">Trichodesmium erythraeum (strain IMS101)</name>
    <dbReference type="NCBI Taxonomy" id="203124"/>
    <lineage>
        <taxon>Bacteria</taxon>
        <taxon>Bacillati</taxon>
        <taxon>Cyanobacteriota</taxon>
        <taxon>Cyanophyceae</taxon>
        <taxon>Oscillatoriophycideae</taxon>
        <taxon>Oscillatoriales</taxon>
        <taxon>Microcoleaceae</taxon>
        <taxon>Trichodesmium</taxon>
    </lineage>
</organism>
<name>Q113D2_TRIEI</name>
<dbReference type="RefSeq" id="WP_011611762.1">
    <property type="nucleotide sequence ID" value="NC_008312.1"/>
</dbReference>
<dbReference type="HOGENOM" id="CLU_010181_0_0_3"/>